<dbReference type="InterPro" id="IPR011256">
    <property type="entry name" value="Reg_factor_effector_dom_sf"/>
</dbReference>
<dbReference type="eggNOG" id="COG3708">
    <property type="taxonomic scope" value="Bacteria"/>
</dbReference>
<organism evidence="2 3">
    <name type="scientific">Weissella paramesenteroides ATCC 33313</name>
    <dbReference type="NCBI Taxonomy" id="585506"/>
    <lineage>
        <taxon>Bacteria</taxon>
        <taxon>Bacillati</taxon>
        <taxon>Bacillota</taxon>
        <taxon>Bacilli</taxon>
        <taxon>Lactobacillales</taxon>
        <taxon>Lactobacillaceae</taxon>
        <taxon>Weissella</taxon>
    </lineage>
</organism>
<sequence>MSDFHVEQQEAFTVLGIQKELTSNYTDFAGLAAEKQAFWQIINENGQLERLKMLAISDELFFVNEAVDNKMMYYVGVRADKMDSKADRLIQFPVGEYVVVLSQGDDTYSLSESVINETFGSVLGQVSGYAYVGGPNGVSITGSGDNLNAKMFVPVVQQ</sequence>
<dbReference type="Gene3D" id="3.20.80.10">
    <property type="entry name" value="Regulatory factor, effector binding domain"/>
    <property type="match status" value="1"/>
</dbReference>
<dbReference type="Proteomes" id="UP000004528">
    <property type="component" value="Unassembled WGS sequence"/>
</dbReference>
<protein>
    <recommendedName>
        <fullName evidence="1">Integron-associated effector binding protein domain-containing protein</fullName>
    </recommendedName>
</protein>
<dbReference type="EMBL" id="ACKU01000021">
    <property type="protein sequence ID" value="EER74420.1"/>
    <property type="molecule type" value="Genomic_DNA"/>
</dbReference>
<dbReference type="InterPro" id="IPR029441">
    <property type="entry name" value="Cass2"/>
</dbReference>
<dbReference type="RefSeq" id="WP_002827074.1">
    <property type="nucleotide sequence ID" value="NZ_GG697128.1"/>
</dbReference>
<feature type="domain" description="Integron-associated effector binding protein" evidence="1">
    <location>
        <begin position="7"/>
        <end position="155"/>
    </location>
</feature>
<dbReference type="STRING" id="585506.HMPREF0877_1340"/>
<comment type="caution">
    <text evidence="2">The sequence shown here is derived from an EMBL/GenBank/DDBJ whole genome shotgun (WGS) entry which is preliminary data.</text>
</comment>
<evidence type="ECO:0000313" key="2">
    <source>
        <dbReference type="EMBL" id="EER74420.1"/>
    </source>
</evidence>
<gene>
    <name evidence="2" type="ORF">HMPREF0877_1340</name>
</gene>
<keyword evidence="3" id="KW-1185">Reference proteome</keyword>
<reference evidence="2 3" key="1">
    <citation type="submission" date="2009-04" db="EMBL/GenBank/DDBJ databases">
        <authorList>
            <person name="Qin X."/>
            <person name="Bachman B."/>
            <person name="Battles P."/>
            <person name="Bell A."/>
            <person name="Bess C."/>
            <person name="Bickham C."/>
            <person name="Chaboub L."/>
            <person name="Chen D."/>
            <person name="Coyle M."/>
            <person name="Deiros D.R."/>
            <person name="Dinh H."/>
            <person name="Forbes L."/>
            <person name="Fowler G."/>
            <person name="Francisco L."/>
            <person name="Fu Q."/>
            <person name="Gubbala S."/>
            <person name="Hale W."/>
            <person name="Han Y."/>
            <person name="Hemphill L."/>
            <person name="Highlander S.K."/>
            <person name="Hirani K."/>
            <person name="Hogues M."/>
            <person name="Jackson L."/>
            <person name="Jakkamsetti A."/>
            <person name="Javaid M."/>
            <person name="Jiang H."/>
            <person name="Korchina V."/>
            <person name="Kovar C."/>
            <person name="Lara F."/>
            <person name="Lee S."/>
            <person name="Mata R."/>
            <person name="Mathew T."/>
            <person name="Moen C."/>
            <person name="Morales K."/>
            <person name="Munidasa M."/>
            <person name="Nazareth L."/>
            <person name="Ngo R."/>
            <person name="Nguyen L."/>
            <person name="Okwuonu G."/>
            <person name="Ongeri F."/>
            <person name="Patil S."/>
            <person name="Petrosino J."/>
            <person name="Pham C."/>
            <person name="Pham P."/>
            <person name="Pu L.-L."/>
            <person name="Puazo M."/>
            <person name="Raj R."/>
            <person name="Reid J."/>
            <person name="Rouhana J."/>
            <person name="Saada N."/>
            <person name="Shang Y."/>
            <person name="Simmons D."/>
            <person name="Thornton R."/>
            <person name="Warren J."/>
            <person name="Weissenberger G."/>
            <person name="Zhang J."/>
            <person name="Zhang L."/>
            <person name="Zhou C."/>
            <person name="Zhu D."/>
            <person name="Muzny D."/>
            <person name="Worley K."/>
            <person name="Gibbs R."/>
        </authorList>
    </citation>
    <scope>NUCLEOTIDE SEQUENCE [LARGE SCALE GENOMIC DNA]</scope>
    <source>
        <strain evidence="2 3">ATCC 33313</strain>
    </source>
</reference>
<evidence type="ECO:0000259" key="1">
    <source>
        <dbReference type="Pfam" id="PF14526"/>
    </source>
</evidence>
<name>C5RBJ4_WEIPA</name>
<dbReference type="Pfam" id="PF14526">
    <property type="entry name" value="Cass2"/>
    <property type="match status" value="1"/>
</dbReference>
<dbReference type="HOGENOM" id="CLU_1649502_0_0_9"/>
<proteinExistence type="predicted"/>
<dbReference type="AlphaFoldDB" id="C5RBJ4"/>
<accession>C5RBJ4</accession>
<evidence type="ECO:0000313" key="3">
    <source>
        <dbReference type="Proteomes" id="UP000004528"/>
    </source>
</evidence>
<dbReference type="OrthoDB" id="2242165at2"/>